<organism evidence="2 3">
    <name type="scientific">Spiroplasma apis B31</name>
    <dbReference type="NCBI Taxonomy" id="1276258"/>
    <lineage>
        <taxon>Bacteria</taxon>
        <taxon>Bacillati</taxon>
        <taxon>Mycoplasmatota</taxon>
        <taxon>Mollicutes</taxon>
        <taxon>Entomoplasmatales</taxon>
        <taxon>Spiroplasmataceae</taxon>
        <taxon>Spiroplasma</taxon>
    </lineage>
</organism>
<dbReference type="InterPro" id="IPR049874">
    <property type="entry name" value="ROK_cs"/>
</dbReference>
<dbReference type="HOGENOM" id="CLU_036604_0_1_14"/>
<evidence type="ECO:0000256" key="1">
    <source>
        <dbReference type="ARBA" id="ARBA00006479"/>
    </source>
</evidence>
<proteinExistence type="inferred from homology"/>
<dbReference type="STRING" id="1276258.SAPIS_v1c05680"/>
<name>V5RIU9_SPIAP</name>
<dbReference type="KEGG" id="sapi:SAPIS_v1c05680"/>
<dbReference type="Pfam" id="PF00480">
    <property type="entry name" value="ROK"/>
    <property type="match status" value="1"/>
</dbReference>
<dbReference type="EMBL" id="CP006682">
    <property type="protein sequence ID" value="AHB36413.1"/>
    <property type="molecule type" value="Genomic_DNA"/>
</dbReference>
<protein>
    <submittedName>
        <fullName evidence="2">Glucokinase</fullName>
    </submittedName>
</protein>
<dbReference type="PATRIC" id="fig|1276258.3.peg.576"/>
<comment type="similarity">
    <text evidence="1">Belongs to the ROK (NagC/XylR) family.</text>
</comment>
<dbReference type="RefSeq" id="WP_023789473.1">
    <property type="nucleotide sequence ID" value="NC_022998.1"/>
</dbReference>
<dbReference type="GO" id="GO:0016301">
    <property type="term" value="F:kinase activity"/>
    <property type="evidence" value="ECO:0007669"/>
    <property type="project" value="UniProtKB-KW"/>
</dbReference>
<reference evidence="2 3" key="1">
    <citation type="journal article" date="2014" name="Genome Announc.">
        <title>Complete Genome Sequence of Spiroplasma apis B31T (ATCC 33834), a Bacterium Associated with May Disease of Honeybees (Apis mellifera).</title>
        <authorList>
            <person name="Ku C."/>
            <person name="Lo W.S."/>
            <person name="Chen L.L."/>
            <person name="Kuo C.H."/>
        </authorList>
    </citation>
    <scope>NUCLEOTIDE SEQUENCE [LARGE SCALE GENOMIC DNA]</scope>
    <source>
        <strain evidence="2">B31</strain>
    </source>
</reference>
<dbReference type="eggNOG" id="COG1940">
    <property type="taxonomic scope" value="Bacteria"/>
</dbReference>
<dbReference type="InterPro" id="IPR000600">
    <property type="entry name" value="ROK"/>
</dbReference>
<dbReference type="PROSITE" id="PS01125">
    <property type="entry name" value="ROK"/>
    <property type="match status" value="1"/>
</dbReference>
<gene>
    <name evidence="2" type="primary">glk1</name>
    <name evidence="2" type="ORF">SAPIS_v1c05680</name>
</gene>
<dbReference type="Proteomes" id="UP000018550">
    <property type="component" value="Chromosome"/>
</dbReference>
<sequence length="320" mass="35165">MKLILSIELGVNASKVGLVNQYGDIQAKFYVEHDNSRLLENLYEKIVQGIETVGINYQDDIDKVGIAAIGFVDHMLGIVRYSANLEWSNFYLKDKAEELFKKPIFVLNDANAAALGEFWTGAAKQHDSIIFYTIGSGIGGAVVLDGKLISGARGFAGEFGHGGGVYQDKYICKCGLTGCIEPVSSGPGIAKFFEDTFREEPNHPAAIYFKEIESFQTKDIVSTYEENNEPVAILELLERALNPLIMHMATMVNALDPEAIIISGGLGNMGDLLVNIIYKNIKKYIIKNFADEIIVEIGQLGNDAAVIGTAYYALNDWKIF</sequence>
<dbReference type="PANTHER" id="PTHR18964:SF149">
    <property type="entry name" value="BIFUNCTIONAL UDP-N-ACETYLGLUCOSAMINE 2-EPIMERASE_N-ACETYLMANNOSAMINE KINASE"/>
    <property type="match status" value="1"/>
</dbReference>
<dbReference type="InterPro" id="IPR043129">
    <property type="entry name" value="ATPase_NBD"/>
</dbReference>
<dbReference type="Gene3D" id="3.30.420.40">
    <property type="match status" value="2"/>
</dbReference>
<dbReference type="OrthoDB" id="9810372at2"/>
<keyword evidence="2" id="KW-0808">Transferase</keyword>
<evidence type="ECO:0000313" key="3">
    <source>
        <dbReference type="Proteomes" id="UP000018550"/>
    </source>
</evidence>
<evidence type="ECO:0000313" key="2">
    <source>
        <dbReference type="EMBL" id="AHB36413.1"/>
    </source>
</evidence>
<keyword evidence="2" id="KW-0418">Kinase</keyword>
<accession>V5RIU9</accession>
<dbReference type="AlphaFoldDB" id="V5RIU9"/>
<dbReference type="SUPFAM" id="SSF53067">
    <property type="entry name" value="Actin-like ATPase domain"/>
    <property type="match status" value="1"/>
</dbReference>
<keyword evidence="3" id="KW-1185">Reference proteome</keyword>
<dbReference type="PANTHER" id="PTHR18964">
    <property type="entry name" value="ROK (REPRESSOR, ORF, KINASE) FAMILY"/>
    <property type="match status" value="1"/>
</dbReference>